<name>A0A8S5TM81_9CAUD</name>
<evidence type="ECO:0000313" key="1">
    <source>
        <dbReference type="EMBL" id="DAF64405.1"/>
    </source>
</evidence>
<sequence>MTLKELSQLYYLDKEIELDRERLAELRANLLCPRSPNYDGMPHSPNPEPALERCIAEITDLEAIIQAKIEQRIYERSRLERYISDIPDSLTRQIFTLRFIEGLTWEDVAAKTGGNNTAKNCSNICYRYIRQS</sequence>
<proteinExistence type="predicted"/>
<protein>
    <submittedName>
        <fullName evidence="1">Uncharacterized protein</fullName>
    </submittedName>
</protein>
<dbReference type="EMBL" id="BK032859">
    <property type="protein sequence ID" value="DAF64405.1"/>
    <property type="molecule type" value="Genomic_DNA"/>
</dbReference>
<accession>A0A8S5TM81</accession>
<organism evidence="1">
    <name type="scientific">Siphoviridae sp. ct9UA16</name>
    <dbReference type="NCBI Taxonomy" id="2827793"/>
    <lineage>
        <taxon>Viruses</taxon>
        <taxon>Duplodnaviria</taxon>
        <taxon>Heunggongvirae</taxon>
        <taxon>Uroviricota</taxon>
        <taxon>Caudoviricetes</taxon>
    </lineage>
</organism>
<reference evidence="1" key="1">
    <citation type="journal article" date="2021" name="Proc. Natl. Acad. Sci. U.S.A.">
        <title>A Catalog of Tens of Thousands of Viruses from Human Metagenomes Reveals Hidden Associations with Chronic Diseases.</title>
        <authorList>
            <person name="Tisza M.J."/>
            <person name="Buck C.B."/>
        </authorList>
    </citation>
    <scope>NUCLEOTIDE SEQUENCE</scope>
    <source>
        <strain evidence="1">Ct9UA16</strain>
    </source>
</reference>